<dbReference type="Proteomes" id="UP000008466">
    <property type="component" value="Chromosome"/>
</dbReference>
<dbReference type="STRING" id="158189.SpiBuddy_1739"/>
<dbReference type="eggNOG" id="COG2731">
    <property type="taxonomic scope" value="Bacteria"/>
</dbReference>
<gene>
    <name evidence="1" type="ordered locus">SpiBuddy_1739</name>
</gene>
<proteinExistence type="predicted"/>
<evidence type="ECO:0000313" key="2">
    <source>
        <dbReference type="Proteomes" id="UP000008466"/>
    </source>
</evidence>
<organism evidence="1 2">
    <name type="scientific">Sphaerochaeta globosa (strain ATCC BAA-1886 / DSM 22777 / Buddy)</name>
    <name type="common">Spirochaeta sp. (strain Buddy)</name>
    <dbReference type="NCBI Taxonomy" id="158189"/>
    <lineage>
        <taxon>Bacteria</taxon>
        <taxon>Pseudomonadati</taxon>
        <taxon>Spirochaetota</taxon>
        <taxon>Spirochaetia</taxon>
        <taxon>Spirochaetales</taxon>
        <taxon>Sphaerochaetaceae</taxon>
        <taxon>Sphaerochaeta</taxon>
    </lineage>
</organism>
<dbReference type="HOGENOM" id="CLU_1947429_0_0_12"/>
<dbReference type="RefSeq" id="WP_013607412.1">
    <property type="nucleotide sequence ID" value="NC_015152.1"/>
</dbReference>
<sequence length="129" mass="14865">MLLDLLDNLEWYRLLHPKMQTVIDILDRSLPYEDAVGQHRVDNLSYQILTYMTDEQGVMQSAAERQLHVMLEGEELFSLQDDGQPLVVARFTVSSFVLVAKGEVYRHQQVLNTSCAVKKVVFRLPESEL</sequence>
<accession>F0RWD2</accession>
<dbReference type="EMBL" id="CP002541">
    <property type="protein sequence ID" value="ADY13563.1"/>
    <property type="molecule type" value="Genomic_DNA"/>
</dbReference>
<dbReference type="AlphaFoldDB" id="F0RWD2"/>
<evidence type="ECO:0000313" key="1">
    <source>
        <dbReference type="EMBL" id="ADY13563.1"/>
    </source>
</evidence>
<protein>
    <recommendedName>
        <fullName evidence="3">Beta-galactosidase, beta subunit</fullName>
    </recommendedName>
</protein>
<dbReference type="SUPFAM" id="SSF51197">
    <property type="entry name" value="Clavaminate synthase-like"/>
    <property type="match status" value="1"/>
</dbReference>
<keyword evidence="2" id="KW-1185">Reference proteome</keyword>
<dbReference type="KEGG" id="sbu:SpiBuddy_1739"/>
<reference evidence="2" key="1">
    <citation type="submission" date="2011-02" db="EMBL/GenBank/DDBJ databases">
        <title>Complete sequence of Spirochaeta sp. Buddy.</title>
        <authorList>
            <person name="Lucas S."/>
            <person name="Copeland A."/>
            <person name="Lapidus A."/>
            <person name="Cheng J.-F."/>
            <person name="Goodwin L."/>
            <person name="Pitluck S."/>
            <person name="Zeytun A."/>
            <person name="Detter J.C."/>
            <person name="Han C."/>
            <person name="Tapia R."/>
            <person name="Land M."/>
            <person name="Hauser L."/>
            <person name="Kyrpides N."/>
            <person name="Ivanova N."/>
            <person name="Mikhailova N."/>
            <person name="Pagani I."/>
            <person name="Ritalahti K.M."/>
            <person name="Loeffler F.E."/>
            <person name="Woyke T."/>
        </authorList>
    </citation>
    <scope>NUCLEOTIDE SEQUENCE [LARGE SCALE GENOMIC DNA]</scope>
    <source>
        <strain evidence="2">ATCC BAA-1886 / DSM 22777 / Buddy</strain>
    </source>
</reference>
<evidence type="ECO:0008006" key="3">
    <source>
        <dbReference type="Google" id="ProtNLM"/>
    </source>
</evidence>
<name>F0RWD2_SPHGB</name>
<dbReference type="OrthoDB" id="371166at2"/>